<feature type="compositionally biased region" description="Pro residues" evidence="1">
    <location>
        <begin position="263"/>
        <end position="276"/>
    </location>
</feature>
<organism evidence="2 3">
    <name type="scientific">Tricholomella constricta</name>
    <dbReference type="NCBI Taxonomy" id="117010"/>
    <lineage>
        <taxon>Eukaryota</taxon>
        <taxon>Fungi</taxon>
        <taxon>Dikarya</taxon>
        <taxon>Basidiomycota</taxon>
        <taxon>Agaricomycotina</taxon>
        <taxon>Agaricomycetes</taxon>
        <taxon>Agaricomycetidae</taxon>
        <taxon>Agaricales</taxon>
        <taxon>Tricholomatineae</taxon>
        <taxon>Lyophyllaceae</taxon>
        <taxon>Tricholomella</taxon>
    </lineage>
</organism>
<dbReference type="OrthoDB" id="3066758at2759"/>
<protein>
    <submittedName>
        <fullName evidence="2">Uncharacterized protein</fullName>
    </submittedName>
</protein>
<dbReference type="AlphaFoldDB" id="A0A8H5H637"/>
<comment type="caution">
    <text evidence="2">The sequence shown here is derived from an EMBL/GenBank/DDBJ whole genome shotgun (WGS) entry which is preliminary data.</text>
</comment>
<name>A0A8H5H637_9AGAR</name>
<dbReference type="EMBL" id="JAACJP010000023">
    <property type="protein sequence ID" value="KAF5377478.1"/>
    <property type="molecule type" value="Genomic_DNA"/>
</dbReference>
<evidence type="ECO:0000313" key="2">
    <source>
        <dbReference type="EMBL" id="KAF5377478.1"/>
    </source>
</evidence>
<proteinExistence type="predicted"/>
<accession>A0A8H5H637</accession>
<dbReference type="Proteomes" id="UP000565441">
    <property type="component" value="Unassembled WGS sequence"/>
</dbReference>
<gene>
    <name evidence="2" type="ORF">D9615_005208</name>
</gene>
<evidence type="ECO:0000256" key="1">
    <source>
        <dbReference type="SAM" id="MobiDB-lite"/>
    </source>
</evidence>
<sequence length="282" mass="31570">MGRRRKPGWGNGKMSTAFCNKVYMRRRHNVTANRRIRKTPSCFLSPPPPRNLAHMDSHSHLKGDFDTPPPQYPAANQPHHFHIPSFNDVMALYEYEDSIRLPTYQARTIRRYHPYWRIRPATPFERDNSARYFNTIFDESMVELDVPAAAPRRVPTPYQAAAAAQGHETTGRLEALIPPAPLGPPPLPPAPAGALAHVAAQGRGAEDETVDMDEQHRRRVHRLWYLIPEFVVAVMQALEAASRAVELPLALAPAPVAEDLDPLPTPPPTPPPPPPTTDQSDR</sequence>
<reference evidence="2 3" key="1">
    <citation type="journal article" date="2020" name="ISME J.">
        <title>Uncovering the hidden diversity of litter-decomposition mechanisms in mushroom-forming fungi.</title>
        <authorList>
            <person name="Floudas D."/>
            <person name="Bentzer J."/>
            <person name="Ahren D."/>
            <person name="Johansson T."/>
            <person name="Persson P."/>
            <person name="Tunlid A."/>
        </authorList>
    </citation>
    <scope>NUCLEOTIDE SEQUENCE [LARGE SCALE GENOMIC DNA]</scope>
    <source>
        <strain evidence="2 3">CBS 661.87</strain>
    </source>
</reference>
<keyword evidence="3" id="KW-1185">Reference proteome</keyword>
<feature type="region of interest" description="Disordered" evidence="1">
    <location>
        <begin position="257"/>
        <end position="282"/>
    </location>
</feature>
<evidence type="ECO:0000313" key="3">
    <source>
        <dbReference type="Proteomes" id="UP000565441"/>
    </source>
</evidence>